<dbReference type="InterPro" id="IPR051858">
    <property type="entry name" value="WD_repeat_GAD-1"/>
</dbReference>
<dbReference type="Pfam" id="PF00400">
    <property type="entry name" value="WD40"/>
    <property type="match status" value="3"/>
</dbReference>
<dbReference type="PRINTS" id="PR00320">
    <property type="entry name" value="GPROTEINBRPT"/>
</dbReference>
<dbReference type="PANTHER" id="PTHR16017">
    <property type="entry name" value="GASTRULATION DEFECTIVE PROTEIN 1-RELATED"/>
    <property type="match status" value="1"/>
</dbReference>
<evidence type="ECO:0000256" key="3">
    <source>
        <dbReference type="PROSITE-ProRule" id="PRU00221"/>
    </source>
</evidence>
<feature type="repeat" description="WD" evidence="3">
    <location>
        <begin position="65"/>
        <end position="97"/>
    </location>
</feature>
<sequence>MLDEETLRSMLPGHFGQQGKNELPTAQEPNEASQEEEKEEKAPVPDTLDVLKEYAGLPLTRSIQLKDHTKSVCALGIDRSGARVASGSTDYDVKLWDFGGMASNLRPFKTFEPAENYPVIQLAFAPQSKNLLCLNAAPQPRVYDYDGNELAVYKKGDVFMRDMRHTTGHISDITCGMWHPLDDTHFMTGGSDSTIRLWDVNHKASQKTVIVLRSKNRGTKTQVSAATYTPDARAIVATGQDGAMYMWATNGNYARPSATVQGAHTASQSATSLAASSDGYTLASRGADDSLKLWDLRQLRSPLAEKQELPNGSDHTDVLFSPDGRQVMTGLASVPGGSMRTSDPLSQWGQLAVFTSDTLHQQLVYPVAQSSVIRLAWHARLDQVFASTRDGSVHVFYDEHASQLGALLSVNKRARTRTNPFADDGSQTDPYADVPIIIPEETDHDDWLDPVYKKPQFPRNPKNARVPERPLEGRGKGGRIGRSALQPLMKDLVESDLRSEDPREALLKYADKAQKDPRWTAAYI</sequence>
<keyword evidence="2" id="KW-0677">Repeat</keyword>
<proteinExistence type="predicted"/>
<keyword evidence="6" id="KW-1185">Reference proteome</keyword>
<gene>
    <name evidence="5" type="primary">Wdr70</name>
    <name evidence="5" type="ORF">DNF11_2394</name>
</gene>
<dbReference type="AlphaFoldDB" id="A0A3G2S5K4"/>
<protein>
    <submittedName>
        <fullName evidence="5">WD repeat-containing protein 70</fullName>
    </submittedName>
</protein>
<dbReference type="Gene3D" id="2.130.10.10">
    <property type="entry name" value="YVTN repeat-like/Quinoprotein amine dehydrogenase"/>
    <property type="match status" value="2"/>
</dbReference>
<feature type="region of interest" description="Disordered" evidence="4">
    <location>
        <begin position="1"/>
        <end position="45"/>
    </location>
</feature>
<dbReference type="EMBL" id="CP033151">
    <property type="protein sequence ID" value="AYO43344.1"/>
    <property type="molecule type" value="Genomic_DNA"/>
</dbReference>
<feature type="repeat" description="WD" evidence="3">
    <location>
        <begin position="216"/>
        <end position="247"/>
    </location>
</feature>
<dbReference type="PANTHER" id="PTHR16017:SF0">
    <property type="entry name" value="WD REPEAT-CONTAINING PROTEIN 70"/>
    <property type="match status" value="1"/>
</dbReference>
<keyword evidence="1 3" id="KW-0853">WD repeat</keyword>
<name>A0A3G2S5K4_MALR7</name>
<evidence type="ECO:0000256" key="4">
    <source>
        <dbReference type="SAM" id="MobiDB-lite"/>
    </source>
</evidence>
<dbReference type="PROSITE" id="PS50294">
    <property type="entry name" value="WD_REPEATS_REGION"/>
    <property type="match status" value="2"/>
</dbReference>
<dbReference type="OrthoDB" id="10264376at2759"/>
<organism evidence="5 6">
    <name type="scientific">Malassezia restricta (strain ATCC 96810 / NBRC 103918 / CBS 7877)</name>
    <name type="common">Seborrheic dermatitis infection agent</name>
    <dbReference type="NCBI Taxonomy" id="425264"/>
    <lineage>
        <taxon>Eukaryota</taxon>
        <taxon>Fungi</taxon>
        <taxon>Dikarya</taxon>
        <taxon>Basidiomycota</taxon>
        <taxon>Ustilaginomycotina</taxon>
        <taxon>Malasseziomycetes</taxon>
        <taxon>Malasseziales</taxon>
        <taxon>Malasseziaceae</taxon>
        <taxon>Malassezia</taxon>
    </lineage>
</organism>
<dbReference type="InterPro" id="IPR001680">
    <property type="entry name" value="WD40_rpt"/>
</dbReference>
<dbReference type="GO" id="GO:0005634">
    <property type="term" value="C:nucleus"/>
    <property type="evidence" value="ECO:0007669"/>
    <property type="project" value="TreeGrafter"/>
</dbReference>
<dbReference type="STRING" id="425264.A0A3G2S5K4"/>
<feature type="repeat" description="WD" evidence="3">
    <location>
        <begin position="263"/>
        <end position="304"/>
    </location>
</feature>
<dbReference type="SUPFAM" id="SSF50978">
    <property type="entry name" value="WD40 repeat-like"/>
    <property type="match status" value="1"/>
</dbReference>
<accession>A0A3G2S5K4</accession>
<dbReference type="SMART" id="SM00320">
    <property type="entry name" value="WD40"/>
    <property type="match status" value="5"/>
</dbReference>
<dbReference type="Proteomes" id="UP000269793">
    <property type="component" value="Chromosome IV"/>
</dbReference>
<dbReference type="GO" id="GO:0035861">
    <property type="term" value="C:site of double-strand break"/>
    <property type="evidence" value="ECO:0007669"/>
    <property type="project" value="TreeGrafter"/>
</dbReference>
<evidence type="ECO:0000256" key="2">
    <source>
        <dbReference type="ARBA" id="ARBA00022737"/>
    </source>
</evidence>
<reference evidence="5 6" key="1">
    <citation type="submission" date="2018-10" db="EMBL/GenBank/DDBJ databases">
        <title>Complete genome sequence of Malassezia restricta CBS 7877.</title>
        <authorList>
            <person name="Morand S.C."/>
            <person name="Bertignac M."/>
            <person name="Iltis A."/>
            <person name="Kolder I."/>
            <person name="Pirovano W."/>
            <person name="Jourdain R."/>
            <person name="Clavaud C."/>
        </authorList>
    </citation>
    <scope>NUCLEOTIDE SEQUENCE [LARGE SCALE GENOMIC DNA]</scope>
    <source>
        <strain evidence="5 6">CBS 7877</strain>
    </source>
</reference>
<dbReference type="PROSITE" id="PS50082">
    <property type="entry name" value="WD_REPEATS_2"/>
    <property type="match status" value="4"/>
</dbReference>
<feature type="region of interest" description="Disordered" evidence="4">
    <location>
        <begin position="448"/>
        <end position="481"/>
    </location>
</feature>
<evidence type="ECO:0000313" key="6">
    <source>
        <dbReference type="Proteomes" id="UP000269793"/>
    </source>
</evidence>
<feature type="compositionally biased region" description="Basic and acidic residues" evidence="4">
    <location>
        <begin position="465"/>
        <end position="475"/>
    </location>
</feature>
<dbReference type="InterPro" id="IPR015943">
    <property type="entry name" value="WD40/YVTN_repeat-like_dom_sf"/>
</dbReference>
<evidence type="ECO:0000256" key="1">
    <source>
        <dbReference type="ARBA" id="ARBA00022574"/>
    </source>
</evidence>
<dbReference type="InterPro" id="IPR020472">
    <property type="entry name" value="WD40_PAC1"/>
</dbReference>
<dbReference type="InterPro" id="IPR036322">
    <property type="entry name" value="WD40_repeat_dom_sf"/>
</dbReference>
<evidence type="ECO:0000313" key="5">
    <source>
        <dbReference type="EMBL" id="AYO43344.1"/>
    </source>
</evidence>
<dbReference type="VEuPathDB" id="FungiDB:DNF11_2394"/>
<feature type="repeat" description="WD" evidence="3">
    <location>
        <begin position="166"/>
        <end position="208"/>
    </location>
</feature>